<dbReference type="AlphaFoldDB" id="A0A6L2NBP1"/>
<gene>
    <name evidence="2" type="ORF">Tci_054023</name>
</gene>
<name>A0A6L2NBP1_TANCI</name>
<dbReference type="PANTHER" id="PTHR11200">
    <property type="entry name" value="INOSITOL 5-PHOSPHATASE"/>
    <property type="match status" value="1"/>
</dbReference>
<evidence type="ECO:0000259" key="1">
    <source>
        <dbReference type="Pfam" id="PF23754"/>
    </source>
</evidence>
<reference evidence="2" key="1">
    <citation type="journal article" date="2019" name="Sci. Rep.">
        <title>Draft genome of Tanacetum cinerariifolium, the natural source of mosquito coil.</title>
        <authorList>
            <person name="Yamashiro T."/>
            <person name="Shiraishi A."/>
            <person name="Satake H."/>
            <person name="Nakayama K."/>
        </authorList>
    </citation>
    <scope>NUCLEOTIDE SEQUENCE</scope>
</reference>
<dbReference type="Gene3D" id="3.60.10.10">
    <property type="entry name" value="Endonuclease/exonuclease/phosphatase"/>
    <property type="match status" value="1"/>
</dbReference>
<dbReference type="SUPFAM" id="SSF56219">
    <property type="entry name" value="DNase I-like"/>
    <property type="match status" value="1"/>
</dbReference>
<evidence type="ECO:0000313" key="2">
    <source>
        <dbReference type="EMBL" id="GEU82045.1"/>
    </source>
</evidence>
<proteinExistence type="predicted"/>
<comment type="caution">
    <text evidence="2">The sequence shown here is derived from an EMBL/GenBank/DDBJ whole genome shotgun (WGS) entry which is preliminary data.</text>
</comment>
<dbReference type="InterPro" id="IPR046985">
    <property type="entry name" value="IP5"/>
</dbReference>
<dbReference type="PANTHER" id="PTHR11200:SF261">
    <property type="entry name" value="TYPE I INOSITOL POLYPHOSPHATE 5-PHOSPHATASE 12"/>
    <property type="match status" value="1"/>
</dbReference>
<dbReference type="Pfam" id="PF23754">
    <property type="entry name" value="Beta-prop_IP5PC_F"/>
    <property type="match status" value="1"/>
</dbReference>
<organism evidence="2">
    <name type="scientific">Tanacetum cinerariifolium</name>
    <name type="common">Dalmatian daisy</name>
    <name type="synonym">Chrysanthemum cinerariifolium</name>
    <dbReference type="NCBI Taxonomy" id="118510"/>
    <lineage>
        <taxon>Eukaryota</taxon>
        <taxon>Viridiplantae</taxon>
        <taxon>Streptophyta</taxon>
        <taxon>Embryophyta</taxon>
        <taxon>Tracheophyta</taxon>
        <taxon>Spermatophyta</taxon>
        <taxon>Magnoliopsida</taxon>
        <taxon>eudicotyledons</taxon>
        <taxon>Gunneridae</taxon>
        <taxon>Pentapetalae</taxon>
        <taxon>asterids</taxon>
        <taxon>campanulids</taxon>
        <taxon>Asterales</taxon>
        <taxon>Asteraceae</taxon>
        <taxon>Asteroideae</taxon>
        <taxon>Anthemideae</taxon>
        <taxon>Anthemidinae</taxon>
        <taxon>Tanacetum</taxon>
    </lineage>
</organism>
<sequence length="221" mass="24076">MKRYLGTADAVRRVATKGAVQCDANGNRMHDFHHHQCAVLSFYTYGPRIWIGYVSGMVQIIDLEGNLIAGRIVHNGPVIKLVVGNGPVYSLATHGSIRGWYISSPVPLDNILRPKLAKREHMYNTLETVKIMVGTWNVGQGKPCQEALISWVGLHASDVDILVVGFQEVELGVGFLAMLTAKETIGVEGISSGQWWQDAIGKAMGEGSAFERVGSKQFAAI</sequence>
<protein>
    <submittedName>
        <fullName evidence="2">Type I inositol polyphosphate 5-phosphatase 12-like</fullName>
    </submittedName>
</protein>
<dbReference type="GO" id="GO:0004439">
    <property type="term" value="F:phosphatidylinositol-4,5-bisphosphate 5-phosphatase activity"/>
    <property type="evidence" value="ECO:0007669"/>
    <property type="project" value="TreeGrafter"/>
</dbReference>
<dbReference type="InterPro" id="IPR036691">
    <property type="entry name" value="Endo/exonu/phosph_ase_sf"/>
</dbReference>
<dbReference type="InterPro" id="IPR036322">
    <property type="entry name" value="WD40_repeat_dom_sf"/>
</dbReference>
<feature type="domain" description="IP5PC-F beta-propeller" evidence="1">
    <location>
        <begin position="20"/>
        <end position="100"/>
    </location>
</feature>
<dbReference type="InterPro" id="IPR056454">
    <property type="entry name" value="Beta-prop_IP5PC_F"/>
</dbReference>
<dbReference type="SUPFAM" id="SSF50978">
    <property type="entry name" value="WD40 repeat-like"/>
    <property type="match status" value="1"/>
</dbReference>
<dbReference type="GO" id="GO:0046856">
    <property type="term" value="P:phosphatidylinositol dephosphorylation"/>
    <property type="evidence" value="ECO:0007669"/>
    <property type="project" value="InterPro"/>
</dbReference>
<accession>A0A6L2NBP1</accession>
<dbReference type="EMBL" id="BKCJ010008403">
    <property type="protein sequence ID" value="GEU82045.1"/>
    <property type="molecule type" value="Genomic_DNA"/>
</dbReference>